<proteinExistence type="predicted"/>
<protein>
    <submittedName>
        <fullName evidence="1">Uncharacterized protein</fullName>
    </submittedName>
</protein>
<dbReference type="AlphaFoldDB" id="A0A7S4LKJ5"/>
<name>A0A7S4LKJ5_9EUGL</name>
<dbReference type="EMBL" id="HBJA01137664">
    <property type="protein sequence ID" value="CAE0836012.1"/>
    <property type="molecule type" value="Transcribed_RNA"/>
</dbReference>
<evidence type="ECO:0000313" key="1">
    <source>
        <dbReference type="EMBL" id="CAE0836012.1"/>
    </source>
</evidence>
<accession>A0A7S4LKJ5</accession>
<gene>
    <name evidence="1" type="ORF">EGYM00163_LOCUS47366</name>
</gene>
<reference evidence="1" key="1">
    <citation type="submission" date="2021-01" db="EMBL/GenBank/DDBJ databases">
        <authorList>
            <person name="Corre E."/>
            <person name="Pelletier E."/>
            <person name="Niang G."/>
            <person name="Scheremetjew M."/>
            <person name="Finn R."/>
            <person name="Kale V."/>
            <person name="Holt S."/>
            <person name="Cochrane G."/>
            <person name="Meng A."/>
            <person name="Brown T."/>
            <person name="Cohen L."/>
        </authorList>
    </citation>
    <scope>NUCLEOTIDE SEQUENCE</scope>
    <source>
        <strain evidence="1">CCMP1594</strain>
    </source>
</reference>
<sequence>MEEGITMTDKEAGAPRGTAEKCAVGAWGCFDAQDKLQSYPNCAVQQLKSFEPAEPGVAPRLGEHLFGCEVGSAWRGGGALRISTEQARTEGLSTSSAGPSTCFAFPVHGITGFAQVGVLCVGDV</sequence>
<organism evidence="1">
    <name type="scientific">Eutreptiella gymnastica</name>
    <dbReference type="NCBI Taxonomy" id="73025"/>
    <lineage>
        <taxon>Eukaryota</taxon>
        <taxon>Discoba</taxon>
        <taxon>Euglenozoa</taxon>
        <taxon>Euglenida</taxon>
        <taxon>Spirocuta</taxon>
        <taxon>Euglenophyceae</taxon>
        <taxon>Eutreptiales</taxon>
        <taxon>Eutreptiaceae</taxon>
        <taxon>Eutreptiella</taxon>
    </lineage>
</organism>